<organism evidence="5 6">
    <name type="scientific">Fistulina hepatica ATCC 64428</name>
    <dbReference type="NCBI Taxonomy" id="1128425"/>
    <lineage>
        <taxon>Eukaryota</taxon>
        <taxon>Fungi</taxon>
        <taxon>Dikarya</taxon>
        <taxon>Basidiomycota</taxon>
        <taxon>Agaricomycotina</taxon>
        <taxon>Agaricomycetes</taxon>
        <taxon>Agaricomycetidae</taxon>
        <taxon>Agaricales</taxon>
        <taxon>Fistulinaceae</taxon>
        <taxon>Fistulina</taxon>
    </lineage>
</organism>
<evidence type="ECO:0000256" key="3">
    <source>
        <dbReference type="SAM" id="Phobius"/>
    </source>
</evidence>
<keyword evidence="3" id="KW-1133">Transmembrane helix</keyword>
<feature type="transmembrane region" description="Helical" evidence="3">
    <location>
        <begin position="357"/>
        <end position="380"/>
    </location>
</feature>
<dbReference type="EMBL" id="KN881728">
    <property type="protein sequence ID" value="KIY49057.1"/>
    <property type="molecule type" value="Genomic_DNA"/>
</dbReference>
<keyword evidence="3" id="KW-0472">Membrane</keyword>
<dbReference type="SUPFAM" id="SSF103473">
    <property type="entry name" value="MFS general substrate transporter"/>
    <property type="match status" value="1"/>
</dbReference>
<feature type="transmembrane region" description="Helical" evidence="3">
    <location>
        <begin position="65"/>
        <end position="85"/>
    </location>
</feature>
<comment type="similarity">
    <text evidence="2">Belongs to the major facilitator superfamily. Monocarboxylate porter (TC 2.A.1.13) family.</text>
</comment>
<dbReference type="OrthoDB" id="6509908at2759"/>
<evidence type="ECO:0000256" key="2">
    <source>
        <dbReference type="ARBA" id="ARBA00006727"/>
    </source>
</evidence>
<dbReference type="AlphaFoldDB" id="A0A0D7ADI8"/>
<keyword evidence="6" id="KW-1185">Reference proteome</keyword>
<evidence type="ECO:0000259" key="4">
    <source>
        <dbReference type="PROSITE" id="PS50850"/>
    </source>
</evidence>
<dbReference type="PANTHER" id="PTHR11360:SF234">
    <property type="entry name" value="MFS-TYPE TRANSPORTER DBAD-RELATED"/>
    <property type="match status" value="1"/>
</dbReference>
<name>A0A0D7ADI8_9AGAR</name>
<feature type="domain" description="Major facilitator superfamily (MFS) profile" evidence="4">
    <location>
        <begin position="267"/>
        <end position="453"/>
    </location>
</feature>
<comment type="subcellular location">
    <subcellularLocation>
        <location evidence="1">Membrane</location>
        <topology evidence="1">Multi-pass membrane protein</topology>
    </subcellularLocation>
</comment>
<sequence length="453" mass="49030">MSAAPVIDVTQTNEDVIGYDGATVHELPLEESSKSKKDIRDCEQAVTGNNEKYVESEYPDGGFRAWIVVVGTTFGTFSTFGYVNAWGVFQAYYEQNTLKDVSPSTIAWIGSIQYALTFIPGLITGRMFDLGYFKLPVFAASVLLIAATFLVAQCTQYWQFLLCQGFAVGISSGVIFGPQMGVIGHWFRRRRGLALGITAIGSSVGGTTFPIVAHRLIEEVGFQWTMRIIGFILLFTMSVVNICVQRRLPPKQVKGGLLNLHAFKNTAYTVYCLSGLVMFLGLYTVLTYIDVSAQSVGVSSSFSFYLLSIANASSTLGRLLAAVTADRYGCVNITAPLSALAGVMTYVWPFAHNEQSLIVVAVFYGIASGTYVSTFVMPIYEMGEIGDVGRRTGMALTITAVGALAGPPISGAINNATGGYTVVGYYAGSVVMCGVFLMLIARYMVLRKLWGKF</sequence>
<accession>A0A0D7ADI8</accession>
<dbReference type="PANTHER" id="PTHR11360">
    <property type="entry name" value="MONOCARBOXYLATE TRANSPORTER"/>
    <property type="match status" value="1"/>
</dbReference>
<feature type="transmembrane region" description="Helical" evidence="3">
    <location>
        <begin position="265"/>
        <end position="289"/>
    </location>
</feature>
<evidence type="ECO:0000313" key="6">
    <source>
        <dbReference type="Proteomes" id="UP000054144"/>
    </source>
</evidence>
<feature type="transmembrane region" description="Helical" evidence="3">
    <location>
        <begin position="158"/>
        <end position="180"/>
    </location>
</feature>
<feature type="transmembrane region" description="Helical" evidence="3">
    <location>
        <begin position="425"/>
        <end position="445"/>
    </location>
</feature>
<dbReference type="InterPro" id="IPR011701">
    <property type="entry name" value="MFS"/>
</dbReference>
<keyword evidence="3" id="KW-0812">Transmembrane</keyword>
<feature type="transmembrane region" description="Helical" evidence="3">
    <location>
        <begin position="135"/>
        <end position="152"/>
    </location>
</feature>
<dbReference type="InterPro" id="IPR050327">
    <property type="entry name" value="Proton-linked_MCT"/>
</dbReference>
<dbReference type="InterPro" id="IPR020846">
    <property type="entry name" value="MFS_dom"/>
</dbReference>
<evidence type="ECO:0000313" key="5">
    <source>
        <dbReference type="EMBL" id="KIY49057.1"/>
    </source>
</evidence>
<dbReference type="PROSITE" id="PS50850">
    <property type="entry name" value="MFS"/>
    <property type="match status" value="1"/>
</dbReference>
<dbReference type="Proteomes" id="UP000054144">
    <property type="component" value="Unassembled WGS sequence"/>
</dbReference>
<feature type="transmembrane region" description="Helical" evidence="3">
    <location>
        <begin position="301"/>
        <end position="321"/>
    </location>
</feature>
<protein>
    <submittedName>
        <fullName evidence="5">MFS general substrate transporter</fullName>
    </submittedName>
</protein>
<feature type="transmembrane region" description="Helical" evidence="3">
    <location>
        <begin position="105"/>
        <end position="123"/>
    </location>
</feature>
<dbReference type="Pfam" id="PF07690">
    <property type="entry name" value="MFS_1"/>
    <property type="match status" value="1"/>
</dbReference>
<evidence type="ECO:0000256" key="1">
    <source>
        <dbReference type="ARBA" id="ARBA00004141"/>
    </source>
</evidence>
<dbReference type="Gene3D" id="1.20.1250.20">
    <property type="entry name" value="MFS general substrate transporter like domains"/>
    <property type="match status" value="2"/>
</dbReference>
<feature type="transmembrane region" description="Helical" evidence="3">
    <location>
        <begin position="392"/>
        <end position="413"/>
    </location>
</feature>
<dbReference type="GO" id="GO:0016020">
    <property type="term" value="C:membrane"/>
    <property type="evidence" value="ECO:0007669"/>
    <property type="project" value="UniProtKB-SubCell"/>
</dbReference>
<feature type="transmembrane region" description="Helical" evidence="3">
    <location>
        <begin position="333"/>
        <end position="351"/>
    </location>
</feature>
<dbReference type="GO" id="GO:0022857">
    <property type="term" value="F:transmembrane transporter activity"/>
    <property type="evidence" value="ECO:0007669"/>
    <property type="project" value="InterPro"/>
</dbReference>
<feature type="transmembrane region" description="Helical" evidence="3">
    <location>
        <begin position="192"/>
        <end position="212"/>
    </location>
</feature>
<gene>
    <name evidence="5" type="ORF">FISHEDRAFT_42154</name>
</gene>
<reference evidence="5 6" key="1">
    <citation type="journal article" date="2015" name="Fungal Genet. Biol.">
        <title>Evolution of novel wood decay mechanisms in Agaricales revealed by the genome sequences of Fistulina hepatica and Cylindrobasidium torrendii.</title>
        <authorList>
            <person name="Floudas D."/>
            <person name="Held B.W."/>
            <person name="Riley R."/>
            <person name="Nagy L.G."/>
            <person name="Koehler G."/>
            <person name="Ransdell A.S."/>
            <person name="Younus H."/>
            <person name="Chow J."/>
            <person name="Chiniquy J."/>
            <person name="Lipzen A."/>
            <person name="Tritt A."/>
            <person name="Sun H."/>
            <person name="Haridas S."/>
            <person name="LaButti K."/>
            <person name="Ohm R.A."/>
            <person name="Kues U."/>
            <person name="Blanchette R.A."/>
            <person name="Grigoriev I.V."/>
            <person name="Minto R.E."/>
            <person name="Hibbett D.S."/>
        </authorList>
    </citation>
    <scope>NUCLEOTIDE SEQUENCE [LARGE SCALE GENOMIC DNA]</scope>
    <source>
        <strain evidence="5 6">ATCC 64428</strain>
    </source>
</reference>
<dbReference type="InterPro" id="IPR036259">
    <property type="entry name" value="MFS_trans_sf"/>
</dbReference>
<feature type="transmembrane region" description="Helical" evidence="3">
    <location>
        <begin position="224"/>
        <end position="244"/>
    </location>
</feature>
<proteinExistence type="inferred from homology"/>